<gene>
    <name evidence="1" type="ORF">ERS013165_00232</name>
</gene>
<accession>A0A655NUR8</accession>
<reference evidence="1 2" key="1">
    <citation type="submission" date="2015-07" db="EMBL/GenBank/DDBJ databases">
        <authorList>
            <consortium name="Pathogen Informatics"/>
        </authorList>
    </citation>
    <scope>NUCLEOTIDE SEQUENCE [LARGE SCALE GENOMIC DNA]</scope>
    <source>
        <strain evidence="1 2">A51</strain>
    </source>
</reference>
<organism evidence="1 2">
    <name type="scientific">Vibrio cholerae</name>
    <dbReference type="NCBI Taxonomy" id="666"/>
    <lineage>
        <taxon>Bacteria</taxon>
        <taxon>Pseudomonadati</taxon>
        <taxon>Pseudomonadota</taxon>
        <taxon>Gammaproteobacteria</taxon>
        <taxon>Vibrionales</taxon>
        <taxon>Vibrionaceae</taxon>
        <taxon>Vibrio</taxon>
    </lineage>
</organism>
<evidence type="ECO:0000313" key="1">
    <source>
        <dbReference type="EMBL" id="CRZ81133.1"/>
    </source>
</evidence>
<protein>
    <submittedName>
        <fullName evidence="1">Uncharacterized protein</fullName>
    </submittedName>
</protein>
<proteinExistence type="predicted"/>
<dbReference type="EMBL" id="CWOW01000001">
    <property type="protein sequence ID" value="CRZ81133.1"/>
    <property type="molecule type" value="Genomic_DNA"/>
</dbReference>
<dbReference type="AlphaFoldDB" id="A0A655NUR8"/>
<sequence>MPFTQRHIEAFFRLSVFVVTCAELFQTFQIRANRIGLLNDGAFIGIGRIGDKKRAKIVAQFFWEHIQ</sequence>
<name>A0A655NUR8_VIBCL</name>
<evidence type="ECO:0000313" key="2">
    <source>
        <dbReference type="Proteomes" id="UP000044806"/>
    </source>
</evidence>
<dbReference type="Proteomes" id="UP000044806">
    <property type="component" value="Unassembled WGS sequence"/>
</dbReference>